<dbReference type="InterPro" id="IPR033524">
    <property type="entry name" value="Glu/Leu/Phe/Val_DH_AS"/>
</dbReference>
<dbReference type="PROSITE" id="PS00074">
    <property type="entry name" value="GLFV_DEHYDROGENASE"/>
    <property type="match status" value="1"/>
</dbReference>
<organism evidence="5">
    <name type="scientific">hydrothermal vent metagenome</name>
    <dbReference type="NCBI Taxonomy" id="652676"/>
    <lineage>
        <taxon>unclassified sequences</taxon>
        <taxon>metagenomes</taxon>
        <taxon>ecological metagenomes</taxon>
    </lineage>
</organism>
<proteinExistence type="inferred from homology"/>
<evidence type="ECO:0000259" key="4">
    <source>
        <dbReference type="SMART" id="SM00839"/>
    </source>
</evidence>
<dbReference type="GO" id="GO:0050049">
    <property type="term" value="F:L-leucine dehydrogenase activity"/>
    <property type="evidence" value="ECO:0007669"/>
    <property type="project" value="UniProtKB-EC"/>
</dbReference>
<dbReference type="SUPFAM" id="SSF53223">
    <property type="entry name" value="Aminoacid dehydrogenase-like, N-terminal domain"/>
    <property type="match status" value="1"/>
</dbReference>
<dbReference type="SUPFAM" id="SSF51735">
    <property type="entry name" value="NAD(P)-binding Rossmann-fold domains"/>
    <property type="match status" value="1"/>
</dbReference>
<reference evidence="5" key="1">
    <citation type="submission" date="2018-06" db="EMBL/GenBank/DDBJ databases">
        <authorList>
            <person name="Zhirakovskaya E."/>
        </authorList>
    </citation>
    <scope>NUCLEOTIDE SEQUENCE</scope>
</reference>
<dbReference type="Pfam" id="PF02812">
    <property type="entry name" value="ELFV_dehydrog_N"/>
    <property type="match status" value="1"/>
</dbReference>
<comment type="similarity">
    <text evidence="1">Belongs to the Glu/Leu/Phe/Val dehydrogenases family.</text>
</comment>
<dbReference type="PRINTS" id="PR00082">
    <property type="entry name" value="GLFDHDRGNASE"/>
</dbReference>
<feature type="domain" description="Glutamate/phenylalanine/leucine/valine/L-tryptophan dehydrogenase C-terminal" evidence="4">
    <location>
        <begin position="153"/>
        <end position="356"/>
    </location>
</feature>
<dbReference type="Pfam" id="PF00208">
    <property type="entry name" value="ELFV_dehydrog"/>
    <property type="match status" value="2"/>
</dbReference>
<keyword evidence="3" id="KW-0520">NAD</keyword>
<evidence type="ECO:0000256" key="1">
    <source>
        <dbReference type="ARBA" id="ARBA00006382"/>
    </source>
</evidence>
<dbReference type="Gene3D" id="3.40.50.10860">
    <property type="entry name" value="Leucine Dehydrogenase, chain A, domain 1"/>
    <property type="match status" value="1"/>
</dbReference>
<dbReference type="GO" id="GO:0006520">
    <property type="term" value="P:amino acid metabolic process"/>
    <property type="evidence" value="ECO:0007669"/>
    <property type="project" value="InterPro"/>
</dbReference>
<keyword evidence="2 5" id="KW-0560">Oxidoreductase</keyword>
<dbReference type="InterPro" id="IPR016211">
    <property type="entry name" value="Glu/Phe/Leu/Val/Trp_DH_bac/arc"/>
</dbReference>
<dbReference type="PIRSF" id="PIRSF000188">
    <property type="entry name" value="Phe_leu_dh"/>
    <property type="match status" value="1"/>
</dbReference>
<dbReference type="CDD" id="cd01075">
    <property type="entry name" value="NAD_bind_Leu_Phe_Val_DH"/>
    <property type="match status" value="1"/>
</dbReference>
<evidence type="ECO:0000256" key="3">
    <source>
        <dbReference type="ARBA" id="ARBA00023027"/>
    </source>
</evidence>
<name>A0A3B0UV10_9ZZZZ</name>
<dbReference type="PANTHER" id="PTHR42722">
    <property type="entry name" value="LEUCINE DEHYDROGENASE"/>
    <property type="match status" value="1"/>
</dbReference>
<dbReference type="Gene3D" id="3.40.50.720">
    <property type="entry name" value="NAD(P)-binding Rossmann-like Domain"/>
    <property type="match status" value="1"/>
</dbReference>
<dbReference type="InterPro" id="IPR036291">
    <property type="entry name" value="NAD(P)-bd_dom_sf"/>
</dbReference>
<accession>A0A3B0UV10</accession>
<dbReference type="EC" id="1.4.1.9" evidence="5"/>
<evidence type="ECO:0000313" key="5">
    <source>
        <dbReference type="EMBL" id="VAW23566.1"/>
    </source>
</evidence>
<dbReference type="InterPro" id="IPR006096">
    <property type="entry name" value="Glu/Leu/Phe/Val/Trp_DH_C"/>
</dbReference>
<evidence type="ECO:0000256" key="2">
    <source>
        <dbReference type="ARBA" id="ARBA00023002"/>
    </source>
</evidence>
<sequence length="358" mass="37675">MNHQAVKSDLEIVELAPSNGYQRLLHGRDKSCGLEALISVHSTKFGPAAGGCRMWPFASVKDAIIDVERLSRGMTYKNIAANLPLGGGKAVIIGNPRLDKTEQLLRSFGRFVDHLNGTYYTAEDVGVSPADMEMAASETPYVVGLASGEFASGDPSPVTARGVLLCLERALVHQGGDGNLAGVRVAIQGLGHVGMVFAQYLYERGAILTLSDINPGLSAEAAKKFNAKIVGLDEIYDADVDVFAPCALGGILTPQIISRLKANIVLGAANNQLANPDCGALLHQAGILYAPDYVVNGGGIVNVATEILAIDDPSWANARVKGLADTLETILDRAKASDTPTNIVADLMIEAKLESANV</sequence>
<dbReference type="InterPro" id="IPR006095">
    <property type="entry name" value="Glu/Leu/Phe/Val/Trp_DH"/>
</dbReference>
<dbReference type="AlphaFoldDB" id="A0A3B0UV10"/>
<dbReference type="InterPro" id="IPR046346">
    <property type="entry name" value="Aminoacid_DH-like_N_sf"/>
</dbReference>
<dbReference type="EMBL" id="UOEO01000241">
    <property type="protein sequence ID" value="VAW23566.1"/>
    <property type="molecule type" value="Genomic_DNA"/>
</dbReference>
<dbReference type="InterPro" id="IPR006097">
    <property type="entry name" value="Glu/Leu/Phe/Val/Trp_DH_dimer"/>
</dbReference>
<dbReference type="PANTHER" id="PTHR42722:SF1">
    <property type="entry name" value="VALINE DEHYDROGENASE"/>
    <property type="match status" value="1"/>
</dbReference>
<dbReference type="SMART" id="SM00839">
    <property type="entry name" value="ELFV_dehydrog"/>
    <property type="match status" value="1"/>
</dbReference>
<gene>
    <name evidence="5" type="ORF">MNBD_ALPHA12-1433</name>
</gene>
<protein>
    <submittedName>
        <fullName evidence="5">Branched-chain amino acid dehydrogenase [deaminating]</fullName>
        <ecNumber evidence="5">1.4.1.9</ecNumber>
    </submittedName>
</protein>